<dbReference type="RefSeq" id="WP_258937464.1">
    <property type="nucleotide sequence ID" value="NZ_JANBBF010000011.1"/>
</dbReference>
<name>A0ABW6G5S3_9PSEU</name>
<evidence type="ECO:0000313" key="6">
    <source>
        <dbReference type="EMBL" id="MFD6794521.1"/>
    </source>
</evidence>
<dbReference type="Proteomes" id="UP001598673">
    <property type="component" value="Unassembled WGS sequence"/>
</dbReference>
<proteinExistence type="predicted"/>
<feature type="compositionally biased region" description="Polar residues" evidence="4">
    <location>
        <begin position="301"/>
        <end position="312"/>
    </location>
</feature>
<dbReference type="Pfam" id="PF25788">
    <property type="entry name" value="Ig_Rha78A_N"/>
    <property type="match status" value="1"/>
</dbReference>
<dbReference type="EMBL" id="JBHXCV010000008">
    <property type="protein sequence ID" value="MFD6794521.1"/>
    <property type="molecule type" value="Genomic_DNA"/>
</dbReference>
<evidence type="ECO:0000259" key="5">
    <source>
        <dbReference type="Pfam" id="PF24517"/>
    </source>
</evidence>
<feature type="region of interest" description="Disordered" evidence="4">
    <location>
        <begin position="293"/>
        <end position="312"/>
    </location>
</feature>
<comment type="caution">
    <text evidence="6">The sequence shown here is derived from an EMBL/GenBank/DDBJ whole genome shotgun (WGS) entry which is preliminary data.</text>
</comment>
<keyword evidence="3" id="KW-0732">Signal</keyword>
<gene>
    <name evidence="6" type="ORF">ACFWGY_14365</name>
</gene>
<sequence>MPTNLTRASYDTLVNEAEPNRNYGSWNRITVLGGPSGEVRYAFVFLPGTPPAGASVSQATVRLWLHGSNWAGGPHTITARRIIYPWRESLLTWNRTVSGQATTQNAASVSVTDGVDGQLVELDVTQMMADVAGGAAWHGVRIEVDTADGTPRRVYSSEATPTRRPQLEVAWNRAPLAPIDLSPSGGQSVSVASPWLAWHFRDREGDGQAEFQVQLSTTSTVDSGGAFGTPEFDSGWTASTAERLNLSDTSYAGLADGDVRYWIVRTRDEHGATSPWSAVHEFRRDTKGALDVSSPIDGGTVDQTTPPITSTMTGRDQEALAYRLWEQRDGYWLSVWSTGRFLAEAADGESFTFDLPAGLIRHSGNYMLDVWSYDTVDRVATPGDLVHVPASVEFTFTRSATPEPVTALDVVDDGPGVRLTWNRAAGLAVPDFFALVVDGVRVFDRLDPLEHSLGGDPIEFEMVYYGATASVEHTFEIEAVVEDTGALKHSDGNATATHTLDLTSPGGVWLVDDDNPPAKPGEPPRLIRLTGTEPPDLQIGESSGKFHPIGRRDTVYIVDAIRGYEGTVSGTVAADDPGGEGFIETVAWMKREANVGRPWRLIFGDINVPVQVHEVSDTHADTYQRRHPVSIDVSQLAEFEESQ</sequence>
<organism evidence="6 7">
    <name type="scientific">Prauserella salsuginis</name>
    <dbReference type="NCBI Taxonomy" id="387889"/>
    <lineage>
        <taxon>Bacteria</taxon>
        <taxon>Bacillati</taxon>
        <taxon>Actinomycetota</taxon>
        <taxon>Actinomycetes</taxon>
        <taxon>Pseudonocardiales</taxon>
        <taxon>Pseudonocardiaceae</taxon>
        <taxon>Prauserella</taxon>
        <taxon>Prauserella salsuginis group</taxon>
    </lineage>
</organism>
<evidence type="ECO:0000256" key="1">
    <source>
        <dbReference type="ARBA" id="ARBA00004613"/>
    </source>
</evidence>
<dbReference type="InterPro" id="IPR013783">
    <property type="entry name" value="Ig-like_fold"/>
</dbReference>
<reference evidence="6 7" key="1">
    <citation type="submission" date="2024-09" db="EMBL/GenBank/DDBJ databases">
        <title>The Natural Products Discovery Center: Release of the First 8490 Sequenced Strains for Exploring Actinobacteria Biosynthetic Diversity.</title>
        <authorList>
            <person name="Kalkreuter E."/>
            <person name="Kautsar S.A."/>
            <person name="Yang D."/>
            <person name="Bader C.D."/>
            <person name="Teijaro C.N."/>
            <person name="Fluegel L."/>
            <person name="Davis C.M."/>
            <person name="Simpson J.R."/>
            <person name="Lauterbach L."/>
            <person name="Steele A.D."/>
            <person name="Gui C."/>
            <person name="Meng S."/>
            <person name="Li G."/>
            <person name="Viehrig K."/>
            <person name="Ye F."/>
            <person name="Su P."/>
            <person name="Kiefer A.F."/>
            <person name="Nichols A."/>
            <person name="Cepeda A.J."/>
            <person name="Yan W."/>
            <person name="Fan B."/>
            <person name="Jiang Y."/>
            <person name="Adhikari A."/>
            <person name="Zheng C.-J."/>
            <person name="Schuster L."/>
            <person name="Cowan T.M."/>
            <person name="Smanski M.J."/>
            <person name="Chevrette M.G."/>
            <person name="De Carvalho L.P.S."/>
            <person name="Shen B."/>
        </authorList>
    </citation>
    <scope>NUCLEOTIDE SEQUENCE [LARGE SCALE GENOMIC DNA]</scope>
    <source>
        <strain evidence="6 7">NPDC060353</strain>
    </source>
</reference>
<dbReference type="Gene3D" id="2.60.40.10">
    <property type="entry name" value="Immunoglobulins"/>
    <property type="match status" value="1"/>
</dbReference>
<evidence type="ECO:0000256" key="3">
    <source>
        <dbReference type="ARBA" id="ARBA00022729"/>
    </source>
</evidence>
<evidence type="ECO:0000256" key="4">
    <source>
        <dbReference type="SAM" id="MobiDB-lite"/>
    </source>
</evidence>
<keyword evidence="7" id="KW-1185">Reference proteome</keyword>
<accession>A0ABW6G5S3</accession>
<evidence type="ECO:0000256" key="2">
    <source>
        <dbReference type="ARBA" id="ARBA00022525"/>
    </source>
</evidence>
<protein>
    <submittedName>
        <fullName evidence="6">DNRLRE domain-containing protein</fullName>
    </submittedName>
</protein>
<dbReference type="Pfam" id="PF24517">
    <property type="entry name" value="CBM96"/>
    <property type="match status" value="1"/>
</dbReference>
<comment type="subcellular location">
    <subcellularLocation>
        <location evidence="1">Secreted</location>
    </subcellularLocation>
</comment>
<dbReference type="NCBIfam" id="NF033679">
    <property type="entry name" value="DNRLRE_dom"/>
    <property type="match status" value="1"/>
</dbReference>
<dbReference type="InterPro" id="IPR055372">
    <property type="entry name" value="CBM96"/>
</dbReference>
<feature type="domain" description="Carbohydrate-binding module family 96" evidence="5">
    <location>
        <begin position="7"/>
        <end position="169"/>
    </location>
</feature>
<keyword evidence="2" id="KW-0964">Secreted</keyword>
<evidence type="ECO:0000313" key="7">
    <source>
        <dbReference type="Proteomes" id="UP001598673"/>
    </source>
</evidence>